<dbReference type="AlphaFoldDB" id="A0A847D083"/>
<keyword evidence="6 7" id="KW-0961">Cell wall biogenesis/degradation</keyword>
<keyword evidence="1 7" id="KW-1003">Cell membrane</keyword>
<comment type="function">
    <text evidence="7">Functions as a peptidoglycan terminase that cleaves nascent peptidoglycan strands endolytically to terminate their elongation.</text>
</comment>
<accession>A0A847D083</accession>
<reference evidence="8 9" key="1">
    <citation type="journal article" date="2020" name="Biotechnol. Biofuels">
        <title>New insights from the biogas microbiome by comprehensive genome-resolved metagenomics of nearly 1600 species originating from multiple anaerobic digesters.</title>
        <authorList>
            <person name="Campanaro S."/>
            <person name="Treu L."/>
            <person name="Rodriguez-R L.M."/>
            <person name="Kovalovszki A."/>
            <person name="Ziels R.M."/>
            <person name="Maus I."/>
            <person name="Zhu X."/>
            <person name="Kougias P.G."/>
            <person name="Basile A."/>
            <person name="Luo G."/>
            <person name="Schluter A."/>
            <person name="Konstantinidis K.T."/>
            <person name="Angelidaki I."/>
        </authorList>
    </citation>
    <scope>NUCLEOTIDE SEQUENCE [LARGE SCALE GENOMIC DNA]</scope>
    <source>
        <strain evidence="8">AS06rmzACSIP_65</strain>
    </source>
</reference>
<evidence type="ECO:0000256" key="2">
    <source>
        <dbReference type="ARBA" id="ARBA00022692"/>
    </source>
</evidence>
<dbReference type="PANTHER" id="PTHR30518">
    <property type="entry name" value="ENDOLYTIC MUREIN TRANSGLYCOSYLASE"/>
    <property type="match status" value="1"/>
</dbReference>
<dbReference type="NCBIfam" id="TIGR00247">
    <property type="entry name" value="endolytic transglycosylase MltG"/>
    <property type="match status" value="1"/>
</dbReference>
<evidence type="ECO:0000256" key="5">
    <source>
        <dbReference type="ARBA" id="ARBA00023239"/>
    </source>
</evidence>
<comment type="caution">
    <text evidence="8">The sequence shown here is derived from an EMBL/GenBank/DDBJ whole genome shotgun (WGS) entry which is preliminary data.</text>
</comment>
<dbReference type="GO" id="GO:0009252">
    <property type="term" value="P:peptidoglycan biosynthetic process"/>
    <property type="evidence" value="ECO:0007669"/>
    <property type="project" value="UniProtKB-UniRule"/>
</dbReference>
<dbReference type="CDD" id="cd08010">
    <property type="entry name" value="MltG_like"/>
    <property type="match status" value="1"/>
</dbReference>
<protein>
    <recommendedName>
        <fullName evidence="7">Endolytic murein transglycosylase</fullName>
        <ecNumber evidence="7">4.2.2.29</ecNumber>
    </recommendedName>
    <alternativeName>
        <fullName evidence="7">Peptidoglycan lytic transglycosylase</fullName>
    </alternativeName>
    <alternativeName>
        <fullName evidence="7">Peptidoglycan polymerization terminase</fullName>
    </alternativeName>
</protein>
<dbReference type="GO" id="GO:0071555">
    <property type="term" value="P:cell wall organization"/>
    <property type="evidence" value="ECO:0007669"/>
    <property type="project" value="UniProtKB-KW"/>
</dbReference>
<dbReference type="GO" id="GO:0005886">
    <property type="term" value="C:plasma membrane"/>
    <property type="evidence" value="ECO:0007669"/>
    <property type="project" value="UniProtKB-SubCell"/>
</dbReference>
<dbReference type="EMBL" id="JAAZBX010000002">
    <property type="protein sequence ID" value="NLD25134.1"/>
    <property type="molecule type" value="Genomic_DNA"/>
</dbReference>
<feature type="site" description="Important for catalytic activity" evidence="7">
    <location>
        <position position="224"/>
    </location>
</feature>
<dbReference type="PANTHER" id="PTHR30518:SF2">
    <property type="entry name" value="ENDOLYTIC MUREIN TRANSGLYCOSYLASE"/>
    <property type="match status" value="1"/>
</dbReference>
<keyword evidence="3 7" id="KW-1133">Transmembrane helix</keyword>
<organism evidence="8 9">
    <name type="scientific">Candidatus Dojkabacteria bacterium</name>
    <dbReference type="NCBI Taxonomy" id="2099670"/>
    <lineage>
        <taxon>Bacteria</taxon>
        <taxon>Candidatus Dojkabacteria</taxon>
    </lineage>
</organism>
<evidence type="ECO:0000256" key="7">
    <source>
        <dbReference type="HAMAP-Rule" id="MF_02065"/>
    </source>
</evidence>
<proteinExistence type="inferred from homology"/>
<dbReference type="Pfam" id="PF02618">
    <property type="entry name" value="YceG"/>
    <property type="match status" value="1"/>
</dbReference>
<evidence type="ECO:0000256" key="3">
    <source>
        <dbReference type="ARBA" id="ARBA00022989"/>
    </source>
</evidence>
<dbReference type="HAMAP" id="MF_02065">
    <property type="entry name" value="MltG"/>
    <property type="match status" value="1"/>
</dbReference>
<dbReference type="Gene3D" id="3.30.1490.480">
    <property type="entry name" value="Endolytic murein transglycosylase"/>
    <property type="match status" value="1"/>
</dbReference>
<dbReference type="InterPro" id="IPR003770">
    <property type="entry name" value="MLTG-like"/>
</dbReference>
<dbReference type="EC" id="4.2.2.29" evidence="7"/>
<keyword evidence="4 7" id="KW-0472">Membrane</keyword>
<dbReference type="Gene3D" id="3.30.160.60">
    <property type="entry name" value="Classic Zinc Finger"/>
    <property type="match status" value="1"/>
</dbReference>
<keyword evidence="5 7" id="KW-0456">Lyase</keyword>
<feature type="transmembrane region" description="Helical" evidence="7">
    <location>
        <begin position="12"/>
        <end position="31"/>
    </location>
</feature>
<evidence type="ECO:0000256" key="1">
    <source>
        <dbReference type="ARBA" id="ARBA00022475"/>
    </source>
</evidence>
<evidence type="ECO:0000256" key="4">
    <source>
        <dbReference type="ARBA" id="ARBA00023136"/>
    </source>
</evidence>
<comment type="subcellular location">
    <subcellularLocation>
        <location evidence="7">Cell membrane</location>
        <topology evidence="7">Single-pass membrane protein</topology>
    </subcellularLocation>
</comment>
<evidence type="ECO:0000313" key="9">
    <source>
        <dbReference type="Proteomes" id="UP000545876"/>
    </source>
</evidence>
<name>A0A847D083_9BACT</name>
<dbReference type="GO" id="GO:0008932">
    <property type="term" value="F:lytic endotransglycosylase activity"/>
    <property type="evidence" value="ECO:0007669"/>
    <property type="project" value="UniProtKB-UniRule"/>
</dbReference>
<comment type="similarity">
    <text evidence="7">Belongs to the transglycosylase MltG family.</text>
</comment>
<dbReference type="Proteomes" id="UP000545876">
    <property type="component" value="Unassembled WGS sequence"/>
</dbReference>
<gene>
    <name evidence="7 8" type="primary">mltG</name>
    <name evidence="8" type="ORF">GX656_00630</name>
</gene>
<evidence type="ECO:0000256" key="6">
    <source>
        <dbReference type="ARBA" id="ARBA00023316"/>
    </source>
</evidence>
<sequence>MKRENNPPLGKIFAMILGAFLILAFVVFNSYKKALITPNSDNSETINFQIEEGTSVDTILENLINSNLLGRNNRFFTKAYLRFSKLGDKIQAGSYQIPQNLSIKELINTLQNGKEQDIWVTIPEGLRKDEVAELIEKELNKYESTDFSKEEFLELTENPEFISTLNLPIETSNLEGFLFPDKYALSPNSTTESVMNRLIKNFLNKVPLEITYEDLIMASIVEREGNNAEDRPVIAGILLKRIKEGWLIQADATLLYLPKDWKHIITIQDKESDNPYNSYKRVGLPPTPICNPGIEAINATLSPKESPYYYYIHDNDGIVRYATTLEQHTQNVAKYLR</sequence>
<evidence type="ECO:0000313" key="8">
    <source>
        <dbReference type="EMBL" id="NLD25134.1"/>
    </source>
</evidence>
<comment type="catalytic activity">
    <reaction evidence="7">
        <text>a peptidoglycan chain = a peptidoglycan chain with N-acetyl-1,6-anhydromuramyl-[peptide] at the reducing end + a peptidoglycan chain with N-acetylglucosamine at the non-reducing end.</text>
        <dbReference type="EC" id="4.2.2.29"/>
    </reaction>
</comment>
<keyword evidence="2 7" id="KW-0812">Transmembrane</keyword>